<dbReference type="Proteomes" id="UP000270795">
    <property type="component" value="Unassembled WGS sequence"/>
</dbReference>
<proteinExistence type="predicted"/>
<dbReference type="EMBL" id="RBUM01000439">
    <property type="protein sequence ID" value="RMV10219.1"/>
    <property type="molecule type" value="Genomic_DNA"/>
</dbReference>
<accession>A0A3M5ZTE6</accession>
<gene>
    <name evidence="1" type="ORF">ALP17_200012</name>
</gene>
<reference evidence="1 2" key="1">
    <citation type="submission" date="2018-08" db="EMBL/GenBank/DDBJ databases">
        <title>Recombination of ecologically and evolutionarily significant loci maintains genetic cohesion in the Pseudomonas syringae species complex.</title>
        <authorList>
            <person name="Dillon M."/>
            <person name="Thakur S."/>
            <person name="Almeida R.N.D."/>
            <person name="Weir B.S."/>
            <person name="Guttman D.S."/>
        </authorList>
    </citation>
    <scope>NUCLEOTIDE SEQUENCE [LARGE SCALE GENOMIC DNA]</scope>
    <source>
        <strain evidence="1 2">ICMP 11899</strain>
    </source>
</reference>
<sequence length="136" mass="15265">MRNDDLNIVRRSASHAFPDAPRPLGDAEPLALHPHAGVGAIVVDISVPVTRRFRLHTQKALLQISTQKLLQALAFRIVKHLVRVAGFFDLALVQEHHLARNLARKTHLVCHQNHGSAFLGQALNDLQHFTDQFRVQ</sequence>
<name>A0A3M5ZTE6_PSESS</name>
<comment type="caution">
    <text evidence="1">The sequence shown here is derived from an EMBL/GenBank/DDBJ whole genome shotgun (WGS) entry which is preliminary data.</text>
</comment>
<evidence type="ECO:0000313" key="2">
    <source>
        <dbReference type="Proteomes" id="UP000270795"/>
    </source>
</evidence>
<dbReference type="AlphaFoldDB" id="A0A3M5ZTE6"/>
<evidence type="ECO:0000313" key="1">
    <source>
        <dbReference type="EMBL" id="RMV10219.1"/>
    </source>
</evidence>
<organism evidence="1 2">
    <name type="scientific">Pseudomonas savastanoi</name>
    <name type="common">Pseudomonas syringae pv. savastanoi</name>
    <dbReference type="NCBI Taxonomy" id="29438"/>
    <lineage>
        <taxon>Bacteria</taxon>
        <taxon>Pseudomonadati</taxon>
        <taxon>Pseudomonadota</taxon>
        <taxon>Gammaproteobacteria</taxon>
        <taxon>Pseudomonadales</taxon>
        <taxon>Pseudomonadaceae</taxon>
        <taxon>Pseudomonas</taxon>
    </lineage>
</organism>
<feature type="non-terminal residue" evidence="1">
    <location>
        <position position="136"/>
    </location>
</feature>
<protein>
    <submittedName>
        <fullName evidence="1">Uncharacterized protein</fullName>
    </submittedName>
</protein>